<gene>
    <name evidence="1" type="ORF">Q428_03220</name>
</gene>
<evidence type="ECO:0008006" key="3">
    <source>
        <dbReference type="Google" id="ProtNLM"/>
    </source>
</evidence>
<sequence>MILDVSRLLTKKVDQMKFEMLFETDQIERDDFQLELVSPISVVGNAYYDGEIVNVIGNISLVIKTLCSRCLNSVDYHLTIDFDELFSKSKRDEDIYPFSENYIDLKDMVIDNIIMSLPFKPLCSEECKGLCPVCGKNLNLGQCDCNRDNIDPRFAALKDLFKGK</sequence>
<keyword evidence="2" id="KW-1185">Reference proteome</keyword>
<dbReference type="Proteomes" id="UP000019681">
    <property type="component" value="Unassembled WGS sequence"/>
</dbReference>
<reference evidence="1 2" key="1">
    <citation type="journal article" date="2014" name="Genome Announc.">
        <title>Draft Genome Sequence of Fervidicella metallireducens Strain AeBT, an Iron-Reducing Thermoanaerobe from the Great Artesian Basin.</title>
        <authorList>
            <person name="Patel B.K."/>
        </authorList>
    </citation>
    <scope>NUCLEOTIDE SEQUENCE [LARGE SCALE GENOMIC DNA]</scope>
    <source>
        <strain evidence="1 2">AeB</strain>
    </source>
</reference>
<dbReference type="STRING" id="1403537.Q428_03220"/>
<name>A0A017RZD3_9CLOT</name>
<dbReference type="EMBL" id="AZQP01000006">
    <property type="protein sequence ID" value="EYE89300.1"/>
    <property type="molecule type" value="Genomic_DNA"/>
</dbReference>
<comment type="caution">
    <text evidence="1">The sequence shown here is derived from an EMBL/GenBank/DDBJ whole genome shotgun (WGS) entry which is preliminary data.</text>
</comment>
<evidence type="ECO:0000313" key="2">
    <source>
        <dbReference type="Proteomes" id="UP000019681"/>
    </source>
</evidence>
<dbReference type="PANTHER" id="PTHR34374">
    <property type="entry name" value="LARGE RIBOSOMAL RNA SUBUNIT ACCUMULATION PROTEIN YCED HOMOLOG 1, CHLOROPLASTIC"/>
    <property type="match status" value="1"/>
</dbReference>
<dbReference type="OrthoDB" id="9790372at2"/>
<dbReference type="InterPro" id="IPR003772">
    <property type="entry name" value="YceD"/>
</dbReference>
<protein>
    <recommendedName>
        <fullName evidence="3">DNA-binding protein</fullName>
    </recommendedName>
</protein>
<dbReference type="PANTHER" id="PTHR34374:SF1">
    <property type="entry name" value="LARGE RIBOSOMAL RNA SUBUNIT ACCUMULATION PROTEIN YCED HOMOLOG 1, CHLOROPLASTIC"/>
    <property type="match status" value="1"/>
</dbReference>
<dbReference type="AlphaFoldDB" id="A0A017RZD3"/>
<dbReference type="Pfam" id="PF02620">
    <property type="entry name" value="YceD"/>
    <property type="match status" value="1"/>
</dbReference>
<organism evidence="1 2">
    <name type="scientific">Fervidicella metallireducens AeB</name>
    <dbReference type="NCBI Taxonomy" id="1403537"/>
    <lineage>
        <taxon>Bacteria</taxon>
        <taxon>Bacillati</taxon>
        <taxon>Bacillota</taxon>
        <taxon>Clostridia</taxon>
        <taxon>Eubacteriales</taxon>
        <taxon>Clostridiaceae</taxon>
        <taxon>Fervidicella</taxon>
    </lineage>
</organism>
<evidence type="ECO:0000313" key="1">
    <source>
        <dbReference type="EMBL" id="EYE89300.1"/>
    </source>
</evidence>
<dbReference type="RefSeq" id="WP_035378092.1">
    <property type="nucleotide sequence ID" value="NZ_AZQP01000006.1"/>
</dbReference>
<accession>A0A017RZD3</accession>
<proteinExistence type="predicted"/>